<dbReference type="Proteomes" id="UP000327085">
    <property type="component" value="Chromosome 6"/>
</dbReference>
<dbReference type="Gene3D" id="1.10.287.1490">
    <property type="match status" value="1"/>
</dbReference>
<gene>
    <name evidence="6" type="ORF">ALMOND_2B002412</name>
</gene>
<organism evidence="6 7">
    <name type="scientific">Prunus dulcis</name>
    <name type="common">Almond</name>
    <name type="synonym">Amygdalus dulcis</name>
    <dbReference type="NCBI Taxonomy" id="3755"/>
    <lineage>
        <taxon>Eukaryota</taxon>
        <taxon>Viridiplantae</taxon>
        <taxon>Streptophyta</taxon>
        <taxon>Embryophyta</taxon>
        <taxon>Tracheophyta</taxon>
        <taxon>Spermatophyta</taxon>
        <taxon>Magnoliopsida</taxon>
        <taxon>eudicotyledons</taxon>
        <taxon>Gunneridae</taxon>
        <taxon>Pentapetalae</taxon>
        <taxon>rosids</taxon>
        <taxon>fabids</taxon>
        <taxon>Rosales</taxon>
        <taxon>Rosaceae</taxon>
        <taxon>Amygdaloideae</taxon>
        <taxon>Amygdaleae</taxon>
        <taxon>Prunus</taxon>
    </lineage>
</organism>
<dbReference type="GO" id="GO:0003779">
    <property type="term" value="F:actin binding"/>
    <property type="evidence" value="ECO:0007669"/>
    <property type="project" value="InterPro"/>
</dbReference>
<dbReference type="InterPro" id="IPR057531">
    <property type="entry name" value="PUMA/OVT1_CC"/>
</dbReference>
<dbReference type="AlphaFoldDB" id="A0A5E4EL07"/>
<accession>A0A5E4EL07</accession>
<keyword evidence="1 3" id="KW-0175">Coiled coil</keyword>
<evidence type="ECO:0000256" key="4">
    <source>
        <dbReference type="SAM" id="MobiDB-lite"/>
    </source>
</evidence>
<evidence type="ECO:0000256" key="2">
    <source>
        <dbReference type="ARBA" id="ARBA00038006"/>
    </source>
</evidence>
<feature type="coiled-coil region" evidence="3">
    <location>
        <begin position="473"/>
        <end position="630"/>
    </location>
</feature>
<evidence type="ECO:0000313" key="7">
    <source>
        <dbReference type="Proteomes" id="UP000327085"/>
    </source>
</evidence>
<dbReference type="InterPro" id="IPR011684">
    <property type="entry name" value="NAB"/>
</dbReference>
<evidence type="ECO:0000259" key="5">
    <source>
        <dbReference type="PROSITE" id="PS51774"/>
    </source>
</evidence>
<reference evidence="7" key="1">
    <citation type="journal article" date="2020" name="Plant J.">
        <title>Transposons played a major role in the diversification between the closely related almond and peach genomes: results from the almond genome sequence.</title>
        <authorList>
            <person name="Alioto T."/>
            <person name="Alexiou K.G."/>
            <person name="Bardil A."/>
            <person name="Barteri F."/>
            <person name="Castanera R."/>
            <person name="Cruz F."/>
            <person name="Dhingra A."/>
            <person name="Duval H."/>
            <person name="Fernandez I Marti A."/>
            <person name="Frias L."/>
            <person name="Galan B."/>
            <person name="Garcia J.L."/>
            <person name="Howad W."/>
            <person name="Gomez-Garrido J."/>
            <person name="Gut M."/>
            <person name="Julca I."/>
            <person name="Morata J."/>
            <person name="Puigdomenech P."/>
            <person name="Ribeca P."/>
            <person name="Rubio Cabetas M.J."/>
            <person name="Vlasova A."/>
            <person name="Wirthensohn M."/>
            <person name="Garcia-Mas J."/>
            <person name="Gabaldon T."/>
            <person name="Casacuberta J.M."/>
            <person name="Arus P."/>
        </authorList>
    </citation>
    <scope>NUCLEOTIDE SEQUENCE [LARGE SCALE GENOMIC DNA]</scope>
    <source>
        <strain evidence="7">cv. Texas</strain>
    </source>
</reference>
<dbReference type="OMA" id="HQLHMEH"/>
<evidence type="ECO:0000256" key="1">
    <source>
        <dbReference type="ARBA" id="ARBA00023054"/>
    </source>
</evidence>
<evidence type="ECO:0000313" key="6">
    <source>
        <dbReference type="EMBL" id="VVA16397.1"/>
    </source>
</evidence>
<evidence type="ECO:0000256" key="3">
    <source>
        <dbReference type="SAM" id="Coils"/>
    </source>
</evidence>
<dbReference type="FunCoup" id="A0A5E4EL07">
    <property type="interactions" value="67"/>
</dbReference>
<feature type="region of interest" description="Disordered" evidence="4">
    <location>
        <begin position="158"/>
        <end position="239"/>
    </location>
</feature>
<dbReference type="GO" id="GO:0005774">
    <property type="term" value="C:vacuolar membrane"/>
    <property type="evidence" value="ECO:0007669"/>
    <property type="project" value="TreeGrafter"/>
</dbReference>
<dbReference type="PANTHER" id="PTHR32258">
    <property type="entry name" value="PROTEIN NETWORKED 4A"/>
    <property type="match status" value="1"/>
</dbReference>
<dbReference type="Pfam" id="PF24627">
    <property type="entry name" value="PUMA_CC"/>
    <property type="match status" value="1"/>
</dbReference>
<sequence>MFSPQGSVFSPSLTSVCNSKAQRLSIKGINLKFPPYYQMASSLVQYNKTMKRTESRKSHSWWWDSHISPKNSKWLPENLEEMDRSIKRMLKLIEEDGDSFAKKAEMYYQKRPELIAHVEEFYRLYRSLAERYDHVTGELRKNVTLDLQSQSSCLSDIGSELPSAWPSPDVQPQRLGRRRSGPRAAGFDFFLGPGVSSSDNYQKEGDESSSLTDSEPESDDSSVNNYSTPLGNGGDHGQMRKIIELEIDLREVKEKLRMQQEDNADSSFTDSKTDHSEGFSAKIAEYEQELTTANEKLRNSEEEIARLNIKLKRCESSELNNGFDAALETSKQKEAKRDEGEQDIEINEMSEVHKSVGGPEEVQDPDSKMEALMKELKITKDRLQISEKEIASLRHQLESNKASEEIQRLQGQLESANKDISMWRAKLNTEKREVSKLQERITRLKSSLSDRDHEVMDLKIAVSDAEEKIFPEKSQVKAEISRLQSERTHLEDQLRDWESRGRLLEDEIRQMKAGKTEMEERLNGKIEQLKEDILERSNQMENLNKTLDAMKIERDELNTKVVTLKAEASSRDDQINEMDKNLQQIQMEHQELLNGAEGARKLVEELTARAKELEEEIQRQRVTIMEGAEEKREVIRQLCFSLEHYRNGYHRLRQACMGNKQRVPVLAS</sequence>
<dbReference type="PROSITE" id="PS51774">
    <property type="entry name" value="NAB"/>
    <property type="match status" value="1"/>
</dbReference>
<comment type="similarity">
    <text evidence="2">Belongs to the NET family.</text>
</comment>
<protein>
    <submittedName>
        <fullName evidence="6">PREDICTED: NETWORKED</fullName>
    </submittedName>
</protein>
<feature type="domain" description="NAB" evidence="5">
    <location>
        <begin position="59"/>
        <end position="139"/>
    </location>
</feature>
<dbReference type="Pfam" id="PF07765">
    <property type="entry name" value="KIP1"/>
    <property type="match status" value="1"/>
</dbReference>
<name>A0A5E4EL07_PRUDU</name>
<dbReference type="Gramene" id="VVA16397">
    <property type="protein sequence ID" value="VVA16397"/>
    <property type="gene ID" value="Prudul26B002412"/>
</dbReference>
<dbReference type="PANTHER" id="PTHR32258:SF3">
    <property type="entry name" value="PROTEIN NETWORKED 4A"/>
    <property type="match status" value="1"/>
</dbReference>
<dbReference type="InParanoid" id="A0A5E4EL07"/>
<dbReference type="EMBL" id="CABIKO010000019">
    <property type="protein sequence ID" value="VVA16397.1"/>
    <property type="molecule type" value="Genomic_DNA"/>
</dbReference>
<feature type="compositionally biased region" description="Polar residues" evidence="4">
    <location>
        <begin position="221"/>
        <end position="230"/>
    </location>
</feature>
<dbReference type="InterPro" id="IPR051861">
    <property type="entry name" value="NET_actin-binding_domain"/>
</dbReference>
<feature type="coiled-coil region" evidence="3">
    <location>
        <begin position="242"/>
        <end position="317"/>
    </location>
</feature>
<proteinExistence type="inferred from homology"/>
<feature type="coiled-coil region" evidence="3">
    <location>
        <begin position="369"/>
        <end position="447"/>
    </location>
</feature>